<protein>
    <submittedName>
        <fullName evidence="10">Ferredoxin-nitrite reductase</fullName>
    </submittedName>
</protein>
<keyword evidence="5" id="KW-0560">Oxidoreductase</keyword>
<dbReference type="PANTHER" id="PTHR32439">
    <property type="entry name" value="FERREDOXIN--NITRITE REDUCTASE, CHLOROPLASTIC"/>
    <property type="match status" value="1"/>
</dbReference>
<organism evidence="10 11">
    <name type="scientific">Nitratiruptor tergarcus DSM 16512</name>
    <dbReference type="NCBI Taxonomy" id="1069081"/>
    <lineage>
        <taxon>Bacteria</taxon>
        <taxon>Pseudomonadati</taxon>
        <taxon>Campylobacterota</taxon>
        <taxon>Epsilonproteobacteria</taxon>
        <taxon>Nautiliales</taxon>
        <taxon>Nitratiruptoraceae</taxon>
        <taxon>Nitratiruptor</taxon>
    </lineage>
</organism>
<dbReference type="GO" id="GO:0046872">
    <property type="term" value="F:metal ion binding"/>
    <property type="evidence" value="ECO:0007669"/>
    <property type="project" value="UniProtKB-KW"/>
</dbReference>
<feature type="domain" description="Nitrite/Sulfite reductase ferredoxin-like" evidence="9">
    <location>
        <begin position="51"/>
        <end position="110"/>
    </location>
</feature>
<accession>A0A1W1WTV3</accession>
<evidence type="ECO:0000256" key="3">
    <source>
        <dbReference type="ARBA" id="ARBA00022617"/>
    </source>
</evidence>
<gene>
    <name evidence="10" type="ORF">SAMN05660197_1488</name>
</gene>
<dbReference type="InterPro" id="IPR005117">
    <property type="entry name" value="NiRdtase/SiRdtase_haem-b_fer"/>
</dbReference>
<evidence type="ECO:0000256" key="2">
    <source>
        <dbReference type="ARBA" id="ARBA00022485"/>
    </source>
</evidence>
<dbReference type="InterPro" id="IPR006066">
    <property type="entry name" value="NO2/SO3_Rdtase_FeS/sirohaem_BS"/>
</dbReference>
<dbReference type="PANTHER" id="PTHR32439:SF0">
    <property type="entry name" value="FERREDOXIN--NITRITE REDUCTASE, CHLOROPLASTIC"/>
    <property type="match status" value="1"/>
</dbReference>
<dbReference type="RefSeq" id="WP_084275882.1">
    <property type="nucleotide sequence ID" value="NZ_AP026671.1"/>
</dbReference>
<feature type="domain" description="Nitrite/sulphite reductase 4Fe-4S" evidence="8">
    <location>
        <begin position="121"/>
        <end position="269"/>
    </location>
</feature>
<keyword evidence="6" id="KW-0408">Iron</keyword>
<keyword evidence="2" id="KW-0004">4Fe-4S</keyword>
<dbReference type="InterPro" id="IPR051329">
    <property type="entry name" value="NIR_SIR_4Fe-4S"/>
</dbReference>
<proteinExistence type="inferred from homology"/>
<evidence type="ECO:0000259" key="9">
    <source>
        <dbReference type="Pfam" id="PF03460"/>
    </source>
</evidence>
<keyword evidence="3" id="KW-0349">Heme</keyword>
<dbReference type="GO" id="GO:0051539">
    <property type="term" value="F:4 iron, 4 sulfur cluster binding"/>
    <property type="evidence" value="ECO:0007669"/>
    <property type="project" value="UniProtKB-KW"/>
</dbReference>
<dbReference type="Pfam" id="PF03460">
    <property type="entry name" value="NIR_SIR_ferr"/>
    <property type="match status" value="1"/>
</dbReference>
<dbReference type="InterPro" id="IPR045854">
    <property type="entry name" value="NO2/SO3_Rdtase_4Fe4S_sf"/>
</dbReference>
<dbReference type="EMBL" id="FWWZ01000001">
    <property type="protein sequence ID" value="SMC09666.1"/>
    <property type="molecule type" value="Genomic_DNA"/>
</dbReference>
<dbReference type="GO" id="GO:0016491">
    <property type="term" value="F:oxidoreductase activity"/>
    <property type="evidence" value="ECO:0007669"/>
    <property type="project" value="UniProtKB-KW"/>
</dbReference>
<evidence type="ECO:0000256" key="1">
    <source>
        <dbReference type="ARBA" id="ARBA00010429"/>
    </source>
</evidence>
<evidence type="ECO:0000256" key="4">
    <source>
        <dbReference type="ARBA" id="ARBA00022723"/>
    </source>
</evidence>
<reference evidence="11" key="1">
    <citation type="submission" date="2017-04" db="EMBL/GenBank/DDBJ databases">
        <authorList>
            <person name="Varghese N."/>
            <person name="Submissions S."/>
        </authorList>
    </citation>
    <scope>NUCLEOTIDE SEQUENCE [LARGE SCALE GENOMIC DNA]</scope>
    <source>
        <strain evidence="11">DSM 16512</strain>
    </source>
</reference>
<name>A0A1W1WTV3_9BACT</name>
<dbReference type="GO" id="GO:0020037">
    <property type="term" value="F:heme binding"/>
    <property type="evidence" value="ECO:0007669"/>
    <property type="project" value="InterPro"/>
</dbReference>
<evidence type="ECO:0000313" key="11">
    <source>
        <dbReference type="Proteomes" id="UP000192602"/>
    </source>
</evidence>
<dbReference type="OrthoDB" id="9803707at2"/>
<keyword evidence="11" id="KW-1185">Reference proteome</keyword>
<sequence length="520" mass="60353">MKLNKIEKLKLSLKPAKFYQKIEKLDPTNLTEADRFYLKNFGIYNTKLRPDKFMLRLRIPGGRITKAQLDAIFESAKEFKPKILLTARSQIELHDLDFFQLLAIHKELEKRGVTSFQTLTDNFRNIITHPLDGVGEDSIIEVYPLILKMQDLFLKKEEFIGMIPRKFNTAISGNLSSPQPFFGNDCYFALALKDGVYGFNLYLGGKNSELAQDADIFVPPHEVADIFGAIIQAFKKYGLRSSRTKTRLYHLLQEIGIEGFKSKMEEFYKNNFLTRGKALVRKYKNTEDFFQLKDNTFAFRWKTKFGEISWEEFEKVLTLAQKYEVRIGIDQNVYFLHLLQKERLLSHRSQNSTVLVCAGERYCIYSLFDTKSKAADLPLDLLEKYNIRVGYSGCLKGCGRHILADIGLVGIRTNLFGEIERGVRLYLGGEYTTGKKAARLIFWAVPLRNLGIMLRIIIEDFLQSGYDDFEQFSKERLNKFSEAAIAYYYLQKFLHKDVTLCEFNNYETIKLLEQEAFKLP</sequence>
<evidence type="ECO:0000256" key="5">
    <source>
        <dbReference type="ARBA" id="ARBA00023002"/>
    </source>
</evidence>
<evidence type="ECO:0000259" key="8">
    <source>
        <dbReference type="Pfam" id="PF01077"/>
    </source>
</evidence>
<dbReference type="Pfam" id="PF01077">
    <property type="entry name" value="NIR_SIR"/>
    <property type="match status" value="1"/>
</dbReference>
<evidence type="ECO:0000256" key="6">
    <source>
        <dbReference type="ARBA" id="ARBA00023004"/>
    </source>
</evidence>
<dbReference type="InterPro" id="IPR006067">
    <property type="entry name" value="NO2/SO3_Rdtase_4Fe4S_dom"/>
</dbReference>
<dbReference type="Proteomes" id="UP000192602">
    <property type="component" value="Unassembled WGS sequence"/>
</dbReference>
<dbReference type="InterPro" id="IPR036136">
    <property type="entry name" value="Nit/Sulf_reduc_fer-like_dom_sf"/>
</dbReference>
<evidence type="ECO:0000256" key="7">
    <source>
        <dbReference type="ARBA" id="ARBA00023014"/>
    </source>
</evidence>
<dbReference type="SUPFAM" id="SSF55124">
    <property type="entry name" value="Nitrite/Sulfite reductase N-terminal domain-like"/>
    <property type="match status" value="2"/>
</dbReference>
<dbReference type="SUPFAM" id="SSF56014">
    <property type="entry name" value="Nitrite and sulphite reductase 4Fe-4S domain-like"/>
    <property type="match status" value="2"/>
</dbReference>
<dbReference type="AlphaFoldDB" id="A0A1W1WTV3"/>
<dbReference type="PROSITE" id="PS00365">
    <property type="entry name" value="NIR_SIR"/>
    <property type="match status" value="1"/>
</dbReference>
<keyword evidence="4" id="KW-0479">Metal-binding</keyword>
<dbReference type="PRINTS" id="PR00397">
    <property type="entry name" value="SIROHAEM"/>
</dbReference>
<dbReference type="Gene3D" id="3.30.413.10">
    <property type="entry name" value="Sulfite Reductase Hemoprotein, domain 1"/>
    <property type="match status" value="2"/>
</dbReference>
<comment type="similarity">
    <text evidence="1">Belongs to the nitrite and sulfite reductase 4Fe-4S domain family.</text>
</comment>
<evidence type="ECO:0000313" key="10">
    <source>
        <dbReference type="EMBL" id="SMC09666.1"/>
    </source>
</evidence>
<keyword evidence="7" id="KW-0411">Iron-sulfur</keyword>
<dbReference type="Gene3D" id="3.90.480.20">
    <property type="match status" value="1"/>
</dbReference>
<dbReference type="STRING" id="1069081.SAMN05660197_1488"/>